<dbReference type="AlphaFoldDB" id="A0A6S7AM17"/>
<dbReference type="Gene3D" id="4.10.410.40">
    <property type="match status" value="1"/>
</dbReference>
<dbReference type="EMBL" id="CADIJM010000002">
    <property type="protein sequence ID" value="CAB3675949.1"/>
    <property type="molecule type" value="Genomic_DNA"/>
</dbReference>
<proteinExistence type="predicted"/>
<evidence type="ECO:0000313" key="2">
    <source>
        <dbReference type="Proteomes" id="UP000494214"/>
    </source>
</evidence>
<name>A0A6S7AM17_9BURK</name>
<dbReference type="Proteomes" id="UP000494214">
    <property type="component" value="Unassembled WGS sequence"/>
</dbReference>
<keyword evidence="2" id="KW-1185">Reference proteome</keyword>
<evidence type="ECO:0000313" key="1">
    <source>
        <dbReference type="EMBL" id="CAB3675949.1"/>
    </source>
</evidence>
<dbReference type="RefSeq" id="WP_175122328.1">
    <property type="nucleotide sequence ID" value="NZ_CADIJM010000002.1"/>
</dbReference>
<sequence length="217" mass="23527">MASIFINGSQFRVSKTIALAVAISSIANGVDPLASTVTPPEDGDILVIDSGWAALTEAVYRATGATADGFKLEGADTTDLRLHPAGSGAGSYQPVTDWFSLDQITDVQITGGEQQYHQFQYVEDPSAKQRQKPTVKSPTVLTYTLDYDLNKAWYAALVKADRLRIPVVLETKYPDGAITYYYGYPSFNKNPTGGQNVNLQNTFTLSLIADPVTYESA</sequence>
<accession>A0A6S7AM17</accession>
<gene>
    <name evidence="1" type="ORF">LMG26690_01325</name>
</gene>
<evidence type="ECO:0008006" key="3">
    <source>
        <dbReference type="Google" id="ProtNLM"/>
    </source>
</evidence>
<dbReference type="InterPro" id="IPR014918">
    <property type="entry name" value="Phage_tail_3"/>
</dbReference>
<reference evidence="1 2" key="1">
    <citation type="submission" date="2020-04" db="EMBL/GenBank/DDBJ databases">
        <authorList>
            <person name="De Canck E."/>
        </authorList>
    </citation>
    <scope>NUCLEOTIDE SEQUENCE [LARGE SCALE GENOMIC DNA]</scope>
    <source>
        <strain evidence="1 2">LMG 26690</strain>
    </source>
</reference>
<protein>
    <recommendedName>
        <fullName evidence="3">Phage tail protein</fullName>
    </recommendedName>
</protein>
<organism evidence="1 2">
    <name type="scientific">Achromobacter animicus</name>
    <dbReference type="NCBI Taxonomy" id="1389935"/>
    <lineage>
        <taxon>Bacteria</taxon>
        <taxon>Pseudomonadati</taxon>
        <taxon>Pseudomonadota</taxon>
        <taxon>Betaproteobacteria</taxon>
        <taxon>Burkholderiales</taxon>
        <taxon>Alcaligenaceae</taxon>
        <taxon>Achromobacter</taxon>
    </lineage>
</organism>
<dbReference type="Pfam" id="PF08813">
    <property type="entry name" value="Phage_tail_3"/>
    <property type="match status" value="1"/>
</dbReference>